<dbReference type="SUPFAM" id="SSF101233">
    <property type="entry name" value="PWI domain"/>
    <property type="match status" value="1"/>
</dbReference>
<feature type="compositionally biased region" description="Pro residues" evidence="5">
    <location>
        <begin position="200"/>
        <end position="212"/>
    </location>
</feature>
<feature type="compositionally biased region" description="Basic and acidic residues" evidence="5">
    <location>
        <begin position="251"/>
        <end position="285"/>
    </location>
</feature>
<dbReference type="GO" id="GO:0048024">
    <property type="term" value="P:regulation of mRNA splicing, via spliceosome"/>
    <property type="evidence" value="ECO:0007669"/>
    <property type="project" value="TreeGrafter"/>
</dbReference>
<dbReference type="PANTHER" id="PTHR23148:SF0">
    <property type="entry name" value="SERINE_ARGININE REPETITIVE MATRIX PROTEIN 1"/>
    <property type="match status" value="1"/>
</dbReference>
<dbReference type="AlphaFoldDB" id="A0A8C5HWI7"/>
<dbReference type="PANTHER" id="PTHR23148">
    <property type="entry name" value="SERINE/ARGININE REGULATED NUCLEAR MATRIX PROTEIN"/>
    <property type="match status" value="1"/>
</dbReference>
<sequence>MDAGFFRGTSAEQDNRFSNKHKKLLKQLKFAECLDKKVDMTKVNLEVIKPWITQRVTEILGFEDDVVIEFIFNQLEEKHPDSKMMQINLTGFLNGKNAREFMRDLWPLLLSAQENIAGIPSAFLEQKKEEIRQRQIEQEKIASLKKVDEEKKEKVKETRERSQSRSPRRRKTRTPSPRRKSPVKRDRKSSPSPLSRRKPSPVPSSSPPPPLMQLPTKPLEQPVEPDTTAKDMPEAVVEEVSSTGDTVVEVVKPDSRTQAKEPSPEKPQKKVERPRSREREKDTRRDKPHHRSRSHSRSRRRRSRSRSYSPRKRQSPRRRMSPRRRSPPRRGPPASRHRHRRSPVRRSFFSFCPSVQKKLFQLGYFQLALTASLGTQLKVLQSIRAQNQ</sequence>
<dbReference type="GO" id="GO:0006397">
    <property type="term" value="P:mRNA processing"/>
    <property type="evidence" value="ECO:0007669"/>
    <property type="project" value="UniProtKB-KW"/>
</dbReference>
<dbReference type="Ensembl" id="ENSGWIT00000055124.1">
    <property type="protein sequence ID" value="ENSGWIP00000051053.1"/>
    <property type="gene ID" value="ENSGWIG00000024751.1"/>
</dbReference>
<dbReference type="GO" id="GO:0003723">
    <property type="term" value="F:RNA binding"/>
    <property type="evidence" value="ECO:0007669"/>
    <property type="project" value="TreeGrafter"/>
</dbReference>
<feature type="compositionally biased region" description="Basic residues" evidence="5">
    <location>
        <begin position="166"/>
        <end position="187"/>
    </location>
</feature>
<dbReference type="SMART" id="SM00311">
    <property type="entry name" value="PWI"/>
    <property type="match status" value="1"/>
</dbReference>
<feature type="compositionally biased region" description="Basic and acidic residues" evidence="5">
    <location>
        <begin position="148"/>
        <end position="163"/>
    </location>
</feature>
<dbReference type="Gene3D" id="1.20.1390.10">
    <property type="entry name" value="PWI domain"/>
    <property type="match status" value="1"/>
</dbReference>
<dbReference type="Pfam" id="PF01480">
    <property type="entry name" value="PWI"/>
    <property type="match status" value="1"/>
</dbReference>
<feature type="region of interest" description="Disordered" evidence="5">
    <location>
        <begin position="148"/>
        <end position="342"/>
    </location>
</feature>
<dbReference type="GO" id="GO:0005681">
    <property type="term" value="C:spliceosomal complex"/>
    <property type="evidence" value="ECO:0007669"/>
    <property type="project" value="TreeGrafter"/>
</dbReference>
<evidence type="ECO:0000256" key="5">
    <source>
        <dbReference type="SAM" id="MobiDB-lite"/>
    </source>
</evidence>
<keyword evidence="2" id="KW-0507">mRNA processing</keyword>
<reference evidence="7" key="1">
    <citation type="submission" date="2020-06" db="EMBL/GenBank/DDBJ databases">
        <authorList>
            <consortium name="Wellcome Sanger Institute Data Sharing"/>
        </authorList>
    </citation>
    <scope>NUCLEOTIDE SEQUENCE [LARGE SCALE GENOMIC DNA]</scope>
</reference>
<accession>A0A8C5HWI7</accession>
<evidence type="ECO:0000313" key="7">
    <source>
        <dbReference type="Ensembl" id="ENSGWIP00000051053.1"/>
    </source>
</evidence>
<reference evidence="7" key="3">
    <citation type="submission" date="2025-09" db="UniProtKB">
        <authorList>
            <consortium name="Ensembl"/>
        </authorList>
    </citation>
    <scope>IDENTIFICATION</scope>
</reference>
<evidence type="ECO:0000256" key="1">
    <source>
        <dbReference type="ARBA" id="ARBA00010269"/>
    </source>
</evidence>
<evidence type="ECO:0000256" key="3">
    <source>
        <dbReference type="ARBA" id="ARBA00023187"/>
    </source>
</evidence>
<proteinExistence type="inferred from homology"/>
<feature type="domain" description="PWI" evidence="6">
    <location>
        <begin position="27"/>
        <end position="126"/>
    </location>
</feature>
<evidence type="ECO:0000256" key="2">
    <source>
        <dbReference type="ARBA" id="ARBA00022664"/>
    </source>
</evidence>
<reference evidence="7" key="2">
    <citation type="submission" date="2025-08" db="UniProtKB">
        <authorList>
            <consortium name="Ensembl"/>
        </authorList>
    </citation>
    <scope>IDENTIFICATION</scope>
</reference>
<dbReference type="InterPro" id="IPR052225">
    <property type="entry name" value="Ser/Arg_repetitive_matrix"/>
</dbReference>
<dbReference type="GO" id="GO:0008380">
    <property type="term" value="P:RNA splicing"/>
    <property type="evidence" value="ECO:0007669"/>
    <property type="project" value="UniProtKB-KW"/>
</dbReference>
<dbReference type="InterPro" id="IPR002483">
    <property type="entry name" value="PWI_dom"/>
</dbReference>
<evidence type="ECO:0000259" key="6">
    <source>
        <dbReference type="PROSITE" id="PS51025"/>
    </source>
</evidence>
<dbReference type="FunFam" id="1.20.1390.10:FF:000002">
    <property type="entry name" value="Serine/arginine repetitive matrix 1 isoform 2"/>
    <property type="match status" value="1"/>
</dbReference>
<dbReference type="Proteomes" id="UP000694680">
    <property type="component" value="Chromosome 22"/>
</dbReference>
<keyword evidence="8" id="KW-1185">Reference proteome</keyword>
<organism evidence="7 8">
    <name type="scientific">Gouania willdenowi</name>
    <name type="common">Blunt-snouted clingfish</name>
    <name type="synonym">Lepadogaster willdenowi</name>
    <dbReference type="NCBI Taxonomy" id="441366"/>
    <lineage>
        <taxon>Eukaryota</taxon>
        <taxon>Metazoa</taxon>
        <taxon>Chordata</taxon>
        <taxon>Craniata</taxon>
        <taxon>Vertebrata</taxon>
        <taxon>Euteleostomi</taxon>
        <taxon>Actinopterygii</taxon>
        <taxon>Neopterygii</taxon>
        <taxon>Teleostei</taxon>
        <taxon>Neoteleostei</taxon>
        <taxon>Acanthomorphata</taxon>
        <taxon>Ovalentaria</taxon>
        <taxon>Blenniimorphae</taxon>
        <taxon>Blenniiformes</taxon>
        <taxon>Gobiesocoidei</taxon>
        <taxon>Gobiesocidae</taxon>
        <taxon>Gobiesocinae</taxon>
        <taxon>Gouania</taxon>
    </lineage>
</organism>
<name>A0A8C5HWI7_GOUWI</name>
<dbReference type="InterPro" id="IPR036483">
    <property type="entry name" value="PWI_dom_sf"/>
</dbReference>
<evidence type="ECO:0000256" key="4">
    <source>
        <dbReference type="ARBA" id="ARBA00067280"/>
    </source>
</evidence>
<keyword evidence="3" id="KW-0508">mRNA splicing</keyword>
<dbReference type="PROSITE" id="PS51025">
    <property type="entry name" value="PWI"/>
    <property type="match status" value="1"/>
</dbReference>
<evidence type="ECO:0000313" key="8">
    <source>
        <dbReference type="Proteomes" id="UP000694680"/>
    </source>
</evidence>
<comment type="similarity">
    <text evidence="1">Belongs to the splicing factor SR family.</text>
</comment>
<protein>
    <recommendedName>
        <fullName evidence="4">Serine/arginine repetitive matrix protein 1</fullName>
    </recommendedName>
</protein>
<feature type="compositionally biased region" description="Basic residues" evidence="5">
    <location>
        <begin position="286"/>
        <end position="328"/>
    </location>
</feature>